<evidence type="ECO:0000256" key="1">
    <source>
        <dbReference type="ARBA" id="ARBA00022679"/>
    </source>
</evidence>
<feature type="coiled-coil region" evidence="7">
    <location>
        <begin position="153"/>
        <end position="180"/>
    </location>
</feature>
<evidence type="ECO:0000256" key="2">
    <source>
        <dbReference type="ARBA" id="ARBA00022695"/>
    </source>
</evidence>
<feature type="domain" description="Reverse transcriptase" evidence="8">
    <location>
        <begin position="1"/>
        <end position="196"/>
    </location>
</feature>
<dbReference type="PANTHER" id="PTHR37984">
    <property type="entry name" value="PROTEIN CBG26694"/>
    <property type="match status" value="1"/>
</dbReference>
<dbReference type="GO" id="GO:0004519">
    <property type="term" value="F:endonuclease activity"/>
    <property type="evidence" value="ECO:0007669"/>
    <property type="project" value="UniProtKB-KW"/>
</dbReference>
<dbReference type="Gene3D" id="3.10.10.10">
    <property type="entry name" value="HIV Type 1 Reverse Transcriptase, subunit A, domain 1"/>
    <property type="match status" value="1"/>
</dbReference>
<dbReference type="CDD" id="cd01647">
    <property type="entry name" value="RT_LTR"/>
    <property type="match status" value="1"/>
</dbReference>
<dbReference type="Gene3D" id="3.30.70.270">
    <property type="match status" value="2"/>
</dbReference>
<evidence type="ECO:0000256" key="7">
    <source>
        <dbReference type="SAM" id="Coils"/>
    </source>
</evidence>
<dbReference type="Gene3D" id="1.10.340.70">
    <property type="match status" value="1"/>
</dbReference>
<evidence type="ECO:0000256" key="3">
    <source>
        <dbReference type="ARBA" id="ARBA00022722"/>
    </source>
</evidence>
<keyword evidence="5" id="KW-0378">Hydrolase</keyword>
<keyword evidence="2" id="KW-0548">Nucleotidyltransferase</keyword>
<protein>
    <recommendedName>
        <fullName evidence="8">Reverse transcriptase domain-containing protein</fullName>
    </recommendedName>
</protein>
<proteinExistence type="predicted"/>
<dbReference type="Gramene" id="GBG88007">
    <property type="protein sequence ID" value="GBG88007"/>
    <property type="gene ID" value="CBR_g46378"/>
</dbReference>
<dbReference type="InterPro" id="IPR050951">
    <property type="entry name" value="Retrovirus_Pol_polyprotein"/>
</dbReference>
<dbReference type="InterPro" id="IPR041588">
    <property type="entry name" value="Integrase_H2C2"/>
</dbReference>
<comment type="caution">
    <text evidence="9">The sequence shown here is derived from an EMBL/GenBank/DDBJ whole genome shotgun (WGS) entry which is preliminary data.</text>
</comment>
<dbReference type="Pfam" id="PF00078">
    <property type="entry name" value="RVT_1"/>
    <property type="match status" value="1"/>
</dbReference>
<dbReference type="OrthoDB" id="3249394at2759"/>
<dbReference type="InterPro" id="IPR041373">
    <property type="entry name" value="RT_RNaseH"/>
</dbReference>
<evidence type="ECO:0000256" key="4">
    <source>
        <dbReference type="ARBA" id="ARBA00022759"/>
    </source>
</evidence>
<dbReference type="FunFam" id="3.30.70.270:FF:000020">
    <property type="entry name" value="Transposon Tf2-6 polyprotein-like Protein"/>
    <property type="match status" value="1"/>
</dbReference>
<reference evidence="9 10" key="1">
    <citation type="journal article" date="2018" name="Cell">
        <title>The Chara Genome: Secondary Complexity and Implications for Plant Terrestrialization.</title>
        <authorList>
            <person name="Nishiyama T."/>
            <person name="Sakayama H."/>
            <person name="Vries J.D."/>
            <person name="Buschmann H."/>
            <person name="Saint-Marcoux D."/>
            <person name="Ullrich K.K."/>
            <person name="Haas F.B."/>
            <person name="Vanderstraeten L."/>
            <person name="Becker D."/>
            <person name="Lang D."/>
            <person name="Vosolsobe S."/>
            <person name="Rombauts S."/>
            <person name="Wilhelmsson P.K.I."/>
            <person name="Janitza P."/>
            <person name="Kern R."/>
            <person name="Heyl A."/>
            <person name="Rumpler F."/>
            <person name="Villalobos L.I.A.C."/>
            <person name="Clay J.M."/>
            <person name="Skokan R."/>
            <person name="Toyoda A."/>
            <person name="Suzuki Y."/>
            <person name="Kagoshima H."/>
            <person name="Schijlen E."/>
            <person name="Tajeshwar N."/>
            <person name="Catarino B."/>
            <person name="Hetherington A.J."/>
            <person name="Saltykova A."/>
            <person name="Bonnot C."/>
            <person name="Breuninger H."/>
            <person name="Symeonidi A."/>
            <person name="Radhakrishnan G.V."/>
            <person name="Van Nieuwerburgh F."/>
            <person name="Deforce D."/>
            <person name="Chang C."/>
            <person name="Karol K.G."/>
            <person name="Hedrich R."/>
            <person name="Ulvskov P."/>
            <person name="Glockner G."/>
            <person name="Delwiche C.F."/>
            <person name="Petrasek J."/>
            <person name="Van de Peer Y."/>
            <person name="Friml J."/>
            <person name="Beilby M."/>
            <person name="Dolan L."/>
            <person name="Kohara Y."/>
            <person name="Sugano S."/>
            <person name="Fujiyama A."/>
            <person name="Delaux P.-M."/>
            <person name="Quint M."/>
            <person name="TheiBen G."/>
            <person name="Hagemann M."/>
            <person name="Harholt J."/>
            <person name="Dunand C."/>
            <person name="Zachgo S."/>
            <person name="Langdale J."/>
            <person name="Maumus F."/>
            <person name="Straeten D.V.D."/>
            <person name="Gould S.B."/>
            <person name="Rensing S.A."/>
        </authorList>
    </citation>
    <scope>NUCLEOTIDE SEQUENCE [LARGE SCALE GENOMIC DNA]</scope>
    <source>
        <strain evidence="9 10">S276</strain>
    </source>
</reference>
<accession>A0A388M0A7</accession>
<dbReference type="EMBL" id="BFEA01000644">
    <property type="protein sequence ID" value="GBG88007.1"/>
    <property type="molecule type" value="Genomic_DNA"/>
</dbReference>
<dbReference type="Proteomes" id="UP000265515">
    <property type="component" value="Unassembled WGS sequence"/>
</dbReference>
<keyword evidence="4" id="KW-0255">Endonuclease</keyword>
<evidence type="ECO:0000259" key="8">
    <source>
        <dbReference type="PROSITE" id="PS50878"/>
    </source>
</evidence>
<keyword evidence="6" id="KW-0695">RNA-directed DNA polymerase</keyword>
<evidence type="ECO:0000313" key="9">
    <source>
        <dbReference type="EMBL" id="GBG88007.1"/>
    </source>
</evidence>
<name>A0A388M0A7_CHABU</name>
<sequence>MREEELTVLHAQLDDLWDKGWIRPSSSPYGAQVLFVRKKNKDLRLCIDYCKLNAQTVKNVGPLPRIDDLLERLGGAKYFSKLDLKSGYHQISIRPNDCYKSMFKTRYRHFEWVVMPFGLTNAPVTFQAAMTNEFRAMLDQFVLVYLDDILVYSRTLEDHLEHLRRVLETLRRAKYKANRDKCEFVRQELEYLGHFFTPEGISPLSDKIQAIHEWPESRNVTDVRSFLGLAGYYQRFIKGYSKIAAHFTKLQCEDRSFDFGEDVRESLLALKAALLSVEVLRIYNPLLPTRVTTDASDYDIGVVLEQQDGVDWHPVEYFSKKVPVVHSINDARKKELLAFVHALKPWRHFLLGRSQFRWVTDNNPLVFYKTQYTVNSTITRWMAFIDQFDFFRDHILGKSNRFADALSQRSDHCTTVYSTFEIDDDLRDSFISGYQADPEFRDKYANCSSPNPTPSHYRIQEGYLLVHTGGKDLLCVPSDSHLLVNRTIGRLRKCFWWPGLLGDVTRYCESCEVCRRCKSHNHRPYGELRPLPVPLRRREAIAMDITGSFPMHKTGVDGILTVVD</sequence>
<dbReference type="PROSITE" id="PS50878">
    <property type="entry name" value="RT_POL"/>
    <property type="match status" value="1"/>
</dbReference>
<evidence type="ECO:0000256" key="6">
    <source>
        <dbReference type="ARBA" id="ARBA00022918"/>
    </source>
</evidence>
<dbReference type="PANTHER" id="PTHR37984:SF5">
    <property type="entry name" value="PROTEIN NYNRIN-LIKE"/>
    <property type="match status" value="1"/>
</dbReference>
<gene>
    <name evidence="9" type="ORF">CBR_g46378</name>
</gene>
<keyword evidence="7" id="KW-0175">Coiled coil</keyword>
<dbReference type="GO" id="GO:0016787">
    <property type="term" value="F:hydrolase activity"/>
    <property type="evidence" value="ECO:0007669"/>
    <property type="project" value="UniProtKB-KW"/>
</dbReference>
<dbReference type="SUPFAM" id="SSF56672">
    <property type="entry name" value="DNA/RNA polymerases"/>
    <property type="match status" value="1"/>
</dbReference>
<keyword evidence="10" id="KW-1185">Reference proteome</keyword>
<keyword evidence="3" id="KW-0540">Nuclease</keyword>
<dbReference type="GO" id="GO:0003964">
    <property type="term" value="F:RNA-directed DNA polymerase activity"/>
    <property type="evidence" value="ECO:0007669"/>
    <property type="project" value="UniProtKB-KW"/>
</dbReference>
<dbReference type="InterPro" id="IPR000477">
    <property type="entry name" value="RT_dom"/>
</dbReference>
<dbReference type="AlphaFoldDB" id="A0A388M0A7"/>
<keyword evidence="1" id="KW-0808">Transferase</keyword>
<organism evidence="9 10">
    <name type="scientific">Chara braunii</name>
    <name type="common">Braun's stonewort</name>
    <dbReference type="NCBI Taxonomy" id="69332"/>
    <lineage>
        <taxon>Eukaryota</taxon>
        <taxon>Viridiplantae</taxon>
        <taxon>Streptophyta</taxon>
        <taxon>Charophyceae</taxon>
        <taxon>Charales</taxon>
        <taxon>Characeae</taxon>
        <taxon>Chara</taxon>
    </lineage>
</organism>
<dbReference type="InterPro" id="IPR043128">
    <property type="entry name" value="Rev_trsase/Diguanyl_cyclase"/>
</dbReference>
<dbReference type="Pfam" id="PF17917">
    <property type="entry name" value="RT_RNaseH"/>
    <property type="match status" value="1"/>
</dbReference>
<dbReference type="InterPro" id="IPR043502">
    <property type="entry name" value="DNA/RNA_pol_sf"/>
</dbReference>
<dbReference type="CDD" id="cd09274">
    <property type="entry name" value="RNase_HI_RT_Ty3"/>
    <property type="match status" value="1"/>
</dbReference>
<dbReference type="Pfam" id="PF17921">
    <property type="entry name" value="Integrase_H2C2"/>
    <property type="match status" value="1"/>
</dbReference>
<evidence type="ECO:0000313" key="10">
    <source>
        <dbReference type="Proteomes" id="UP000265515"/>
    </source>
</evidence>
<evidence type="ECO:0000256" key="5">
    <source>
        <dbReference type="ARBA" id="ARBA00022801"/>
    </source>
</evidence>